<dbReference type="Proteomes" id="UP001470230">
    <property type="component" value="Unassembled WGS sequence"/>
</dbReference>
<comment type="caution">
    <text evidence="3">The sequence shown here is derived from an EMBL/GenBank/DDBJ whole genome shotgun (WGS) entry which is preliminary data.</text>
</comment>
<dbReference type="PROSITE" id="PS50012">
    <property type="entry name" value="RCC1_3"/>
    <property type="match status" value="3"/>
</dbReference>
<sequence>MSIQAFGAGLNDFHQLGGTSDGVMNDNPTVINPVRFQIEAKELKCVSAGKDQSIFVFNSGKVMALGNDRKFHIGGENRTEYSTPTEVHISKERITWGACGHNYSVYLTSSGRVIYCSEYSIGNRAIIAHSSPAVYICAGMSVPCSIDRDGAFYIFSKDPTHQPKRYQLEKPVFDIASGVGFVLALTIDGIVYGNGVLNNYQDSFAPVASLSKFTITRVFAFSNHALALTEKGKLRAWGNNTHGQLGMGMTEKNNKFGKVTTLQDVPISLVSCGREHTVFVTDDGRLMGCGANNCGQLMFGHNYSMVSTPQISTVFTEHVSFISAGCYHTLIVTGSSPPKHPGADAFGLYSPPQEEEEYDLDEVSLLRRENERLKDKVVTLEHDKEQLQAKVATLENKIRAIKKALKS</sequence>
<protein>
    <submittedName>
        <fullName evidence="3">Uncharacterized protein</fullName>
    </submittedName>
</protein>
<feature type="coiled-coil region" evidence="2">
    <location>
        <begin position="363"/>
        <end position="404"/>
    </location>
</feature>
<feature type="repeat" description="RCC1" evidence="1">
    <location>
        <begin position="284"/>
        <end position="335"/>
    </location>
</feature>
<dbReference type="EMBL" id="JAPFFF010000008">
    <property type="protein sequence ID" value="KAK8884394.1"/>
    <property type="molecule type" value="Genomic_DNA"/>
</dbReference>
<evidence type="ECO:0000313" key="4">
    <source>
        <dbReference type="Proteomes" id="UP001470230"/>
    </source>
</evidence>
<feature type="repeat" description="RCC1" evidence="1">
    <location>
        <begin position="60"/>
        <end position="110"/>
    </location>
</feature>
<evidence type="ECO:0000256" key="1">
    <source>
        <dbReference type="PROSITE-ProRule" id="PRU00235"/>
    </source>
</evidence>
<dbReference type="PROSITE" id="PS00626">
    <property type="entry name" value="RCC1_2"/>
    <property type="match status" value="1"/>
</dbReference>
<keyword evidence="4" id="KW-1185">Reference proteome</keyword>
<gene>
    <name evidence="3" type="ORF">M9Y10_043504</name>
</gene>
<dbReference type="InterPro" id="IPR000408">
    <property type="entry name" value="Reg_chr_condens"/>
</dbReference>
<evidence type="ECO:0000313" key="3">
    <source>
        <dbReference type="EMBL" id="KAK8884394.1"/>
    </source>
</evidence>
<reference evidence="3 4" key="1">
    <citation type="submission" date="2024-04" db="EMBL/GenBank/DDBJ databases">
        <title>Tritrichomonas musculus Genome.</title>
        <authorList>
            <person name="Alves-Ferreira E."/>
            <person name="Grigg M."/>
            <person name="Lorenzi H."/>
            <person name="Galac M."/>
        </authorList>
    </citation>
    <scope>NUCLEOTIDE SEQUENCE [LARGE SCALE GENOMIC DNA]</scope>
    <source>
        <strain evidence="3 4">EAF2021</strain>
    </source>
</reference>
<dbReference type="SUPFAM" id="SSF50985">
    <property type="entry name" value="RCC1/BLIP-II"/>
    <property type="match status" value="1"/>
</dbReference>
<dbReference type="InterPro" id="IPR009091">
    <property type="entry name" value="RCC1/BLIP-II"/>
</dbReference>
<accession>A0ABR2K014</accession>
<feature type="repeat" description="RCC1" evidence="1">
    <location>
        <begin position="232"/>
        <end position="283"/>
    </location>
</feature>
<dbReference type="Pfam" id="PF13540">
    <property type="entry name" value="RCC1_2"/>
    <property type="match status" value="2"/>
</dbReference>
<name>A0ABR2K014_9EUKA</name>
<evidence type="ECO:0000256" key="2">
    <source>
        <dbReference type="SAM" id="Coils"/>
    </source>
</evidence>
<dbReference type="InterPro" id="IPR051553">
    <property type="entry name" value="Ran_GTPase-activating"/>
</dbReference>
<dbReference type="PANTHER" id="PTHR45982:SF1">
    <property type="entry name" value="REGULATOR OF CHROMOSOME CONDENSATION"/>
    <property type="match status" value="1"/>
</dbReference>
<dbReference type="PANTHER" id="PTHR45982">
    <property type="entry name" value="REGULATOR OF CHROMOSOME CONDENSATION"/>
    <property type="match status" value="1"/>
</dbReference>
<organism evidence="3 4">
    <name type="scientific">Tritrichomonas musculus</name>
    <dbReference type="NCBI Taxonomy" id="1915356"/>
    <lineage>
        <taxon>Eukaryota</taxon>
        <taxon>Metamonada</taxon>
        <taxon>Parabasalia</taxon>
        <taxon>Tritrichomonadida</taxon>
        <taxon>Tritrichomonadidae</taxon>
        <taxon>Tritrichomonas</taxon>
    </lineage>
</organism>
<keyword evidence="2" id="KW-0175">Coiled coil</keyword>
<dbReference type="Gene3D" id="2.130.10.30">
    <property type="entry name" value="Regulator of chromosome condensation 1/beta-lactamase-inhibitor protein II"/>
    <property type="match status" value="2"/>
</dbReference>
<proteinExistence type="predicted"/>